<evidence type="ECO:0000256" key="4">
    <source>
        <dbReference type="ARBA" id="ARBA00022982"/>
    </source>
</evidence>
<dbReference type="SUPFAM" id="SSF52833">
    <property type="entry name" value="Thioredoxin-like"/>
    <property type="match status" value="1"/>
</dbReference>
<sequence length="85" mass="9278">MTQIEIYTTPLCGFCHAAKRLLNEKGAAFAETDVSRDPALRQAMTERAGGRRTVPQIFIDGTHVGGFDDLAALEREGKLDPMLAD</sequence>
<dbReference type="InterPro" id="IPR002109">
    <property type="entry name" value="Glutaredoxin"/>
</dbReference>
<reference evidence="7 8" key="1">
    <citation type="submission" date="2018-06" db="EMBL/GenBank/DDBJ databases">
        <title>Genomic Encyclopedia of Archaeal and Bacterial Type Strains, Phase II (KMG-II): from individual species to whole genera.</title>
        <authorList>
            <person name="Goeker M."/>
        </authorList>
    </citation>
    <scope>NUCLEOTIDE SEQUENCE [LARGE SCALE GENOMIC DNA]</scope>
    <source>
        <strain evidence="7 8">DSM 22009</strain>
    </source>
</reference>
<keyword evidence="5" id="KW-0963">Cytoplasm</keyword>
<keyword evidence="5" id="KW-0676">Redox-active center</keyword>
<dbReference type="GO" id="GO:0005737">
    <property type="term" value="C:cytoplasm"/>
    <property type="evidence" value="ECO:0007669"/>
    <property type="project" value="TreeGrafter"/>
</dbReference>
<dbReference type="InterPro" id="IPR014025">
    <property type="entry name" value="Glutaredoxin_subgr"/>
</dbReference>
<keyword evidence="8" id="KW-1185">Reference proteome</keyword>
<evidence type="ECO:0000256" key="1">
    <source>
        <dbReference type="ARBA" id="ARBA00002549"/>
    </source>
</evidence>
<proteinExistence type="inferred from homology"/>
<dbReference type="PROSITE" id="PS51354">
    <property type="entry name" value="GLUTAREDOXIN_2"/>
    <property type="match status" value="1"/>
</dbReference>
<dbReference type="PRINTS" id="PR00160">
    <property type="entry name" value="GLUTAREDOXIN"/>
</dbReference>
<dbReference type="InterPro" id="IPR036249">
    <property type="entry name" value="Thioredoxin-like_sf"/>
</dbReference>
<dbReference type="OrthoDB" id="9814618at2"/>
<dbReference type="GO" id="GO:0015038">
    <property type="term" value="F:glutathione disulfide oxidoreductase activity"/>
    <property type="evidence" value="ECO:0007669"/>
    <property type="project" value="UniProtKB-UniRule"/>
</dbReference>
<comment type="caution">
    <text evidence="7">The sequence shown here is derived from an EMBL/GenBank/DDBJ whole genome shotgun (WGS) entry which is preliminary data.</text>
</comment>
<accession>A0A2W7NFF3</accession>
<gene>
    <name evidence="7" type="ORF">LX81_00632</name>
</gene>
<dbReference type="CDD" id="cd03418">
    <property type="entry name" value="GRX_GRXb_1_3_like"/>
    <property type="match status" value="1"/>
</dbReference>
<evidence type="ECO:0000259" key="6">
    <source>
        <dbReference type="Pfam" id="PF00462"/>
    </source>
</evidence>
<evidence type="ECO:0000256" key="5">
    <source>
        <dbReference type="RuleBase" id="RU364065"/>
    </source>
</evidence>
<name>A0A2W7NFF3_9RHOB</name>
<keyword evidence="3 5" id="KW-0813">Transport</keyword>
<dbReference type="GO" id="GO:0045454">
    <property type="term" value="P:cell redox homeostasis"/>
    <property type="evidence" value="ECO:0007669"/>
    <property type="project" value="InterPro"/>
</dbReference>
<evidence type="ECO:0000313" key="8">
    <source>
        <dbReference type="Proteomes" id="UP000248916"/>
    </source>
</evidence>
<evidence type="ECO:0000256" key="3">
    <source>
        <dbReference type="ARBA" id="ARBA00022448"/>
    </source>
</evidence>
<dbReference type="AlphaFoldDB" id="A0A2W7NFF3"/>
<dbReference type="GO" id="GO:0034599">
    <property type="term" value="P:cellular response to oxidative stress"/>
    <property type="evidence" value="ECO:0007669"/>
    <property type="project" value="TreeGrafter"/>
</dbReference>
<dbReference type="EMBL" id="QKZL01000002">
    <property type="protein sequence ID" value="PZX18938.1"/>
    <property type="molecule type" value="Genomic_DNA"/>
</dbReference>
<dbReference type="PANTHER" id="PTHR45694">
    <property type="entry name" value="GLUTAREDOXIN 2"/>
    <property type="match status" value="1"/>
</dbReference>
<dbReference type="Pfam" id="PF00462">
    <property type="entry name" value="Glutaredoxin"/>
    <property type="match status" value="1"/>
</dbReference>
<evidence type="ECO:0000313" key="7">
    <source>
        <dbReference type="EMBL" id="PZX18938.1"/>
    </source>
</evidence>
<dbReference type="InterPro" id="IPR011900">
    <property type="entry name" value="GRX_bact"/>
</dbReference>
<protein>
    <recommendedName>
        <fullName evidence="5">Glutaredoxin</fullName>
    </recommendedName>
</protein>
<dbReference type="Gene3D" id="3.40.30.10">
    <property type="entry name" value="Glutaredoxin"/>
    <property type="match status" value="1"/>
</dbReference>
<dbReference type="PANTHER" id="PTHR45694:SF18">
    <property type="entry name" value="GLUTAREDOXIN-1-RELATED"/>
    <property type="match status" value="1"/>
</dbReference>
<feature type="domain" description="Glutaredoxin" evidence="6">
    <location>
        <begin position="4"/>
        <end position="64"/>
    </location>
</feature>
<dbReference type="Proteomes" id="UP000248916">
    <property type="component" value="Unassembled WGS sequence"/>
</dbReference>
<dbReference type="RefSeq" id="WP_111535827.1">
    <property type="nucleotide sequence ID" value="NZ_QKZL01000002.1"/>
</dbReference>
<keyword evidence="4 5" id="KW-0249">Electron transport</keyword>
<dbReference type="NCBIfam" id="TIGR02181">
    <property type="entry name" value="GRX_bact"/>
    <property type="match status" value="1"/>
</dbReference>
<comment type="function">
    <text evidence="1 5">Has a glutathione-disulfide oxidoreductase activity in the presence of NADPH and glutathione reductase. Reduces low molecular weight disulfides and proteins.</text>
</comment>
<organism evidence="7 8">
    <name type="scientific">Palleronia aestuarii</name>
    <dbReference type="NCBI Taxonomy" id="568105"/>
    <lineage>
        <taxon>Bacteria</taxon>
        <taxon>Pseudomonadati</taxon>
        <taxon>Pseudomonadota</taxon>
        <taxon>Alphaproteobacteria</taxon>
        <taxon>Rhodobacterales</taxon>
        <taxon>Roseobacteraceae</taxon>
        <taxon>Palleronia</taxon>
    </lineage>
</organism>
<comment type="similarity">
    <text evidence="2 5">Belongs to the glutaredoxin family.</text>
</comment>
<evidence type="ECO:0000256" key="2">
    <source>
        <dbReference type="ARBA" id="ARBA00007787"/>
    </source>
</evidence>